<dbReference type="GO" id="GO:0003735">
    <property type="term" value="F:structural constituent of ribosome"/>
    <property type="evidence" value="ECO:0007669"/>
    <property type="project" value="InterPro"/>
</dbReference>
<dbReference type="SUPFAM" id="SSF53137">
    <property type="entry name" value="Translational machinery components"/>
    <property type="match status" value="1"/>
</dbReference>
<dbReference type="PANTHER" id="PTHR23410:SF35">
    <property type="entry name" value="LARGE RIBOSOMAL SUBUNIT PROTEIN UL18Y-RELATED"/>
    <property type="match status" value="1"/>
</dbReference>
<dbReference type="InterPro" id="IPR005485">
    <property type="entry name" value="Rbsml_uL18_euk_arch"/>
</dbReference>
<dbReference type="Gene3D" id="3.30.420.100">
    <property type="match status" value="1"/>
</dbReference>
<organism evidence="4 5">
    <name type="scientific">Phtheirospermum japonicum</name>
    <dbReference type="NCBI Taxonomy" id="374723"/>
    <lineage>
        <taxon>Eukaryota</taxon>
        <taxon>Viridiplantae</taxon>
        <taxon>Streptophyta</taxon>
        <taxon>Embryophyta</taxon>
        <taxon>Tracheophyta</taxon>
        <taxon>Spermatophyta</taxon>
        <taxon>Magnoliopsida</taxon>
        <taxon>eudicotyledons</taxon>
        <taxon>Gunneridae</taxon>
        <taxon>Pentapetalae</taxon>
        <taxon>asterids</taxon>
        <taxon>lamiids</taxon>
        <taxon>Lamiales</taxon>
        <taxon>Orobanchaceae</taxon>
        <taxon>Orobanchaceae incertae sedis</taxon>
        <taxon>Phtheirospermum</taxon>
    </lineage>
</organism>
<accession>A0A830CS38</accession>
<keyword evidence="5" id="KW-1185">Reference proteome</keyword>
<protein>
    <submittedName>
        <fullName evidence="4">60S ribosomal protein l5</fullName>
    </submittedName>
</protein>
<evidence type="ECO:0000256" key="1">
    <source>
        <dbReference type="ARBA" id="ARBA00007116"/>
    </source>
</evidence>
<comment type="caution">
    <text evidence="4">The sequence shown here is derived from an EMBL/GenBank/DDBJ whole genome shotgun (WGS) entry which is preliminary data.</text>
</comment>
<keyword evidence="2 4" id="KW-0689">Ribosomal protein</keyword>
<proteinExistence type="inferred from homology"/>
<name>A0A830CS38_9LAMI</name>
<dbReference type="GO" id="GO:0008097">
    <property type="term" value="F:5S rRNA binding"/>
    <property type="evidence" value="ECO:0007669"/>
    <property type="project" value="InterPro"/>
</dbReference>
<sequence>MHSKERLLDTVQNPGHLRKRLSDKTVARKGWFLDIQCFKTEIKERVEIPKFRFGVNIGRSEPINAFGIMNVSLILSNCIPLHDFEYVYNYLMDAQVVSDSITGDHVLSAAYAHDLPHFGLEGALDGGHIAAYMNTLIEDEPEKYQTVFSQYIKKGIEANNISRRKYLI</sequence>
<dbReference type="AlphaFoldDB" id="A0A830CS38"/>
<evidence type="ECO:0000256" key="3">
    <source>
        <dbReference type="ARBA" id="ARBA00023274"/>
    </source>
</evidence>
<reference evidence="4" key="1">
    <citation type="submission" date="2020-07" db="EMBL/GenBank/DDBJ databases">
        <title>Ethylene signaling mediates host invasion by parasitic plants.</title>
        <authorList>
            <person name="Yoshida S."/>
        </authorList>
    </citation>
    <scope>NUCLEOTIDE SEQUENCE</scope>
    <source>
        <strain evidence="4">Okayama</strain>
    </source>
</reference>
<evidence type="ECO:0000313" key="4">
    <source>
        <dbReference type="EMBL" id="GFQ00429.1"/>
    </source>
</evidence>
<evidence type="ECO:0000313" key="5">
    <source>
        <dbReference type="Proteomes" id="UP000653305"/>
    </source>
</evidence>
<dbReference type="GO" id="GO:0000027">
    <property type="term" value="P:ribosomal large subunit assembly"/>
    <property type="evidence" value="ECO:0007669"/>
    <property type="project" value="TreeGrafter"/>
</dbReference>
<dbReference type="GO" id="GO:0022625">
    <property type="term" value="C:cytosolic large ribosomal subunit"/>
    <property type="evidence" value="ECO:0007669"/>
    <property type="project" value="TreeGrafter"/>
</dbReference>
<dbReference type="EMBL" id="BMAC01000628">
    <property type="protein sequence ID" value="GFQ00429.1"/>
    <property type="molecule type" value="Genomic_DNA"/>
</dbReference>
<keyword evidence="3" id="KW-0687">Ribonucleoprotein</keyword>
<gene>
    <name evidence="4" type="ORF">PHJA_002186900</name>
</gene>
<dbReference type="GO" id="GO:0006412">
    <property type="term" value="P:translation"/>
    <property type="evidence" value="ECO:0007669"/>
    <property type="project" value="InterPro"/>
</dbReference>
<dbReference type="OrthoDB" id="1618453at2759"/>
<evidence type="ECO:0000256" key="2">
    <source>
        <dbReference type="ARBA" id="ARBA00022980"/>
    </source>
</evidence>
<dbReference type="PANTHER" id="PTHR23410">
    <property type="entry name" value="RIBOSOMAL PROTEIN L5-RELATED"/>
    <property type="match status" value="1"/>
</dbReference>
<comment type="similarity">
    <text evidence="1">Belongs to the universal ribosomal protein uL18 family.</text>
</comment>
<dbReference type="Proteomes" id="UP000653305">
    <property type="component" value="Unassembled WGS sequence"/>
</dbReference>